<accession>A0A1C7MQN7</accession>
<feature type="compositionally biased region" description="Basic and acidic residues" evidence="1">
    <location>
        <begin position="70"/>
        <end position="81"/>
    </location>
</feature>
<reference evidence="2 3" key="1">
    <citation type="submission" date="2016-03" db="EMBL/GenBank/DDBJ databases">
        <title>Whole genome sequencing of Grifola frondosa 9006-11.</title>
        <authorList>
            <person name="Min B."/>
            <person name="Park H."/>
            <person name="Kim J.-G."/>
            <person name="Cho H."/>
            <person name="Oh Y.-L."/>
            <person name="Kong W.-S."/>
            <person name="Choi I.-G."/>
        </authorList>
    </citation>
    <scope>NUCLEOTIDE SEQUENCE [LARGE SCALE GENOMIC DNA]</scope>
    <source>
        <strain evidence="2 3">9006-11</strain>
    </source>
</reference>
<sequence>MGTRYAILGDIPEHLSRHELWPKNDNLGDQLAPGYKYRQGAYNPKKRDNTMLSAPDENGLTKRSRAPGGKADDHRYCSNHI</sequence>
<proteinExistence type="predicted"/>
<comment type="caution">
    <text evidence="2">The sequence shown here is derived from an EMBL/GenBank/DDBJ whole genome shotgun (WGS) entry which is preliminary data.</text>
</comment>
<evidence type="ECO:0000313" key="2">
    <source>
        <dbReference type="EMBL" id="OBZ78716.1"/>
    </source>
</evidence>
<dbReference type="Proteomes" id="UP000092993">
    <property type="component" value="Unassembled WGS sequence"/>
</dbReference>
<name>A0A1C7MQN7_GRIFR</name>
<protein>
    <submittedName>
        <fullName evidence="2">Uncharacterized protein</fullName>
    </submittedName>
</protein>
<feature type="region of interest" description="Disordered" evidence="1">
    <location>
        <begin position="24"/>
        <end position="81"/>
    </location>
</feature>
<keyword evidence="3" id="KW-1185">Reference proteome</keyword>
<organism evidence="2 3">
    <name type="scientific">Grifola frondosa</name>
    <name type="common">Maitake</name>
    <name type="synonym">Polyporus frondosus</name>
    <dbReference type="NCBI Taxonomy" id="5627"/>
    <lineage>
        <taxon>Eukaryota</taxon>
        <taxon>Fungi</taxon>
        <taxon>Dikarya</taxon>
        <taxon>Basidiomycota</taxon>
        <taxon>Agaricomycotina</taxon>
        <taxon>Agaricomycetes</taxon>
        <taxon>Polyporales</taxon>
        <taxon>Grifolaceae</taxon>
        <taxon>Grifola</taxon>
    </lineage>
</organism>
<evidence type="ECO:0000313" key="3">
    <source>
        <dbReference type="Proteomes" id="UP000092993"/>
    </source>
</evidence>
<dbReference type="AlphaFoldDB" id="A0A1C7MQN7"/>
<gene>
    <name evidence="2" type="ORF">A0H81_00660</name>
</gene>
<dbReference type="EMBL" id="LUGG01000001">
    <property type="protein sequence ID" value="OBZ78716.1"/>
    <property type="molecule type" value="Genomic_DNA"/>
</dbReference>
<evidence type="ECO:0000256" key="1">
    <source>
        <dbReference type="SAM" id="MobiDB-lite"/>
    </source>
</evidence>